<dbReference type="Gene3D" id="3.30.450.30">
    <property type="entry name" value="Dynein light chain 2a, cytoplasmic"/>
    <property type="match status" value="1"/>
</dbReference>
<organism evidence="3">
    <name type="scientific">Musca domestica</name>
    <name type="common">House fly</name>
    <dbReference type="NCBI Taxonomy" id="7370"/>
    <lineage>
        <taxon>Eukaryota</taxon>
        <taxon>Metazoa</taxon>
        <taxon>Ecdysozoa</taxon>
        <taxon>Arthropoda</taxon>
        <taxon>Hexapoda</taxon>
        <taxon>Insecta</taxon>
        <taxon>Pterygota</taxon>
        <taxon>Neoptera</taxon>
        <taxon>Endopterygota</taxon>
        <taxon>Diptera</taxon>
        <taxon>Brachycera</taxon>
        <taxon>Muscomorpha</taxon>
        <taxon>Muscoidea</taxon>
        <taxon>Muscidae</taxon>
        <taxon>Musca</taxon>
    </lineage>
</organism>
<feature type="domain" description="Roadblock/LAMTOR2" evidence="2">
    <location>
        <begin position="56"/>
        <end position="102"/>
    </location>
</feature>
<protein>
    <recommendedName>
        <fullName evidence="2">Roadblock/LAMTOR2 domain-containing protein</fullName>
    </recommendedName>
</protein>
<accession>A0A1I8MV21</accession>
<dbReference type="AlphaFoldDB" id="A0A1I8MV21"/>
<sequence>MVNFANLDAIIKENAENTERITQNTQGYVISNNLHGTIATSTYDNTISMGIIKLLCGTLVDTARSAVRDLDCTNDLTFLRVATKKCEYLIAPEEEFTIVVVQ</sequence>
<dbReference type="VEuPathDB" id="VectorBase:MDOA008721"/>
<evidence type="ECO:0000313" key="3">
    <source>
        <dbReference type="EnsemblMetazoa" id="MDOA008721-PA"/>
    </source>
</evidence>
<dbReference type="SUPFAM" id="SSF103196">
    <property type="entry name" value="Roadblock/LC7 domain"/>
    <property type="match status" value="1"/>
</dbReference>
<dbReference type="InterPro" id="IPR004942">
    <property type="entry name" value="Roadblock/LAMTOR2_dom"/>
</dbReference>
<dbReference type="eggNOG" id="KOG4115">
    <property type="taxonomic scope" value="Eukaryota"/>
</dbReference>
<reference evidence="3" key="1">
    <citation type="submission" date="2020-05" db="UniProtKB">
        <authorList>
            <consortium name="EnsemblMetazoa"/>
        </authorList>
    </citation>
    <scope>IDENTIFICATION</scope>
    <source>
        <strain evidence="3">Aabys</strain>
    </source>
</reference>
<evidence type="ECO:0000259" key="2">
    <source>
        <dbReference type="Pfam" id="PF03259"/>
    </source>
</evidence>
<dbReference type="STRING" id="7370.A0A1I8MV21"/>
<dbReference type="Pfam" id="PF03259">
    <property type="entry name" value="Robl_LC7"/>
    <property type="match status" value="1"/>
</dbReference>
<proteinExistence type="inferred from homology"/>
<evidence type="ECO:0000256" key="1">
    <source>
        <dbReference type="ARBA" id="ARBA00007191"/>
    </source>
</evidence>
<comment type="similarity">
    <text evidence="1">Belongs to the GAMAD family.</text>
</comment>
<dbReference type="VEuPathDB" id="VectorBase:MDOMA2_009339"/>
<dbReference type="PANTHER" id="PTHR10779">
    <property type="entry name" value="DYNEIN LIGHT CHAIN ROADBLOCK"/>
    <property type="match status" value="1"/>
</dbReference>
<dbReference type="EnsemblMetazoa" id="MDOA008721-RA">
    <property type="protein sequence ID" value="MDOA008721-PA"/>
    <property type="gene ID" value="MDOA008721"/>
</dbReference>
<name>A0A1I8MV21_MUSDO</name>